<dbReference type="GO" id="GO:0005506">
    <property type="term" value="F:iron ion binding"/>
    <property type="evidence" value="ECO:0007669"/>
    <property type="project" value="InterPro"/>
</dbReference>
<dbReference type="Proteomes" id="UP000267145">
    <property type="component" value="Unassembled WGS sequence"/>
</dbReference>
<evidence type="ECO:0000313" key="10">
    <source>
        <dbReference type="Proteomes" id="UP000267145"/>
    </source>
</evidence>
<evidence type="ECO:0000256" key="4">
    <source>
        <dbReference type="ARBA" id="ARBA00023004"/>
    </source>
</evidence>
<dbReference type="RefSeq" id="XP_028496839.1">
    <property type="nucleotide sequence ID" value="XM_028638488.1"/>
</dbReference>
<dbReference type="GO" id="GO:0020037">
    <property type="term" value="F:heme binding"/>
    <property type="evidence" value="ECO:0007669"/>
    <property type="project" value="InterPro"/>
</dbReference>
<evidence type="ECO:0000256" key="7">
    <source>
        <dbReference type="SAM" id="MobiDB-lite"/>
    </source>
</evidence>
<dbReference type="AlphaFoldDB" id="A0A3M9YF22"/>
<name>A0A3M9YF22_9PEZI</name>
<dbReference type="InterPro" id="IPR036396">
    <property type="entry name" value="Cyt_P450_sf"/>
</dbReference>
<dbReference type="InterPro" id="IPR001128">
    <property type="entry name" value="Cyt_P450"/>
</dbReference>
<dbReference type="PROSITE" id="PS00086">
    <property type="entry name" value="CYTOCHROME_P450"/>
    <property type="match status" value="1"/>
</dbReference>
<evidence type="ECO:0000256" key="6">
    <source>
        <dbReference type="RuleBase" id="RU000461"/>
    </source>
</evidence>
<comment type="similarity">
    <text evidence="6">Belongs to the cytochrome P450 family.</text>
</comment>
<dbReference type="EMBL" id="RBVV01000024">
    <property type="protein sequence ID" value="RNJ58681.1"/>
    <property type="molecule type" value="Genomic_DNA"/>
</dbReference>
<evidence type="ECO:0000256" key="3">
    <source>
        <dbReference type="ARBA" id="ARBA00022723"/>
    </source>
</evidence>
<evidence type="ECO:0000256" key="8">
    <source>
        <dbReference type="SAM" id="Phobius"/>
    </source>
</evidence>
<feature type="binding site" description="axial binding residue" evidence="5">
    <location>
        <position position="492"/>
    </location>
    <ligand>
        <name>heme</name>
        <dbReference type="ChEBI" id="CHEBI:30413"/>
    </ligand>
    <ligandPart>
        <name>Fe</name>
        <dbReference type="ChEBI" id="CHEBI:18248"/>
    </ligandPart>
</feature>
<proteinExistence type="inferred from homology"/>
<keyword evidence="2 5" id="KW-0349">Heme</keyword>
<evidence type="ECO:0000256" key="1">
    <source>
        <dbReference type="ARBA" id="ARBA00001971"/>
    </source>
</evidence>
<keyword evidence="3 5" id="KW-0479">Metal-binding</keyword>
<evidence type="ECO:0000256" key="2">
    <source>
        <dbReference type="ARBA" id="ARBA00022617"/>
    </source>
</evidence>
<keyword evidence="10" id="KW-1185">Reference proteome</keyword>
<comment type="cofactor">
    <cofactor evidence="1 5">
        <name>heme</name>
        <dbReference type="ChEBI" id="CHEBI:30413"/>
    </cofactor>
</comment>
<comment type="caution">
    <text evidence="9">The sequence shown here is derived from an EMBL/GenBank/DDBJ whole genome shotgun (WGS) entry which is preliminary data.</text>
</comment>
<feature type="transmembrane region" description="Helical" evidence="8">
    <location>
        <begin position="31"/>
        <end position="52"/>
    </location>
</feature>
<accession>A0A3M9YF22</accession>
<dbReference type="Pfam" id="PF00067">
    <property type="entry name" value="p450"/>
    <property type="match status" value="2"/>
</dbReference>
<dbReference type="InterPro" id="IPR002401">
    <property type="entry name" value="Cyt_P450_E_grp-I"/>
</dbReference>
<feature type="region of interest" description="Disordered" evidence="7">
    <location>
        <begin position="541"/>
        <end position="573"/>
    </location>
</feature>
<dbReference type="GO" id="GO:0004497">
    <property type="term" value="F:monooxygenase activity"/>
    <property type="evidence" value="ECO:0007669"/>
    <property type="project" value="UniProtKB-KW"/>
</dbReference>
<organism evidence="9 10">
    <name type="scientific">Verticillium nonalfalfae</name>
    <dbReference type="NCBI Taxonomy" id="1051616"/>
    <lineage>
        <taxon>Eukaryota</taxon>
        <taxon>Fungi</taxon>
        <taxon>Dikarya</taxon>
        <taxon>Ascomycota</taxon>
        <taxon>Pezizomycotina</taxon>
        <taxon>Sordariomycetes</taxon>
        <taxon>Hypocreomycetidae</taxon>
        <taxon>Glomerellales</taxon>
        <taxon>Plectosphaerellaceae</taxon>
        <taxon>Verticillium</taxon>
    </lineage>
</organism>
<dbReference type="STRING" id="1051616.A0A3M9YF22"/>
<dbReference type="GeneID" id="39608005"/>
<protein>
    <submittedName>
        <fullName evidence="9">Uncharacterized protein</fullName>
    </submittedName>
</protein>
<feature type="compositionally biased region" description="Basic and acidic residues" evidence="7">
    <location>
        <begin position="564"/>
        <end position="573"/>
    </location>
</feature>
<keyword evidence="6" id="KW-0560">Oxidoreductase</keyword>
<evidence type="ECO:0000256" key="5">
    <source>
        <dbReference type="PIRSR" id="PIRSR602401-1"/>
    </source>
</evidence>
<keyword evidence="6" id="KW-0503">Monooxygenase</keyword>
<dbReference type="SUPFAM" id="SSF48264">
    <property type="entry name" value="Cytochrome P450"/>
    <property type="match status" value="1"/>
</dbReference>
<keyword evidence="8" id="KW-0472">Membrane</keyword>
<dbReference type="PANTHER" id="PTHR24305:SF190">
    <property type="entry name" value="P450, PUTATIVE (EUROFUNG)-RELATED"/>
    <property type="match status" value="1"/>
</dbReference>
<dbReference type="InterPro" id="IPR050121">
    <property type="entry name" value="Cytochrome_P450_monoxygenase"/>
</dbReference>
<dbReference type="PRINTS" id="PR00463">
    <property type="entry name" value="EP450I"/>
</dbReference>
<reference evidence="9 10" key="1">
    <citation type="submission" date="2018-10" db="EMBL/GenBank/DDBJ databases">
        <title>Genome sequence of Verticillium nonalfalfae VnAa140.</title>
        <authorList>
            <person name="Stajich J.E."/>
            <person name="Kasson M.T."/>
        </authorList>
    </citation>
    <scope>NUCLEOTIDE SEQUENCE [LARGE SCALE GENOMIC DNA]</scope>
    <source>
        <strain evidence="9 10">VnAa140</strain>
    </source>
</reference>
<dbReference type="Gene3D" id="1.10.630.10">
    <property type="entry name" value="Cytochrome P450"/>
    <property type="match status" value="1"/>
</dbReference>
<evidence type="ECO:0000313" key="9">
    <source>
        <dbReference type="EMBL" id="RNJ58681.1"/>
    </source>
</evidence>
<dbReference type="PANTHER" id="PTHR24305">
    <property type="entry name" value="CYTOCHROME P450"/>
    <property type="match status" value="1"/>
</dbReference>
<sequence length="573" mass="64017">MATGKKSPHPSEYHKVAMYRTGIIGTAQEHWLFLAALLFPLFICHSLCLALISPLRSIPGPFAARFTNLWYFARLYRGKFETDALGLHEIHGSPHPLASALKAIYGQVAAPLFPKSPSYRPAAPPDPSKWTLFADEDIQRHAAHRRLFQSAYSMSSLVTYEAYVDECADLFTLRLTELGEAAGPGDEEHLSPPDMGHWFQCFAFDMIGLITYSRRFGFLDRGEDVGGMIRTIDKEMVYFTLTGVYHSLHKLLFPVRNRIAGSKGTGRTYLMNFTNECIAEHQSRPAAASTEQAEAARAPMDFLSKFSQKHARDPARFTMYHVLAGCASNIVAGSDTTATSLSGILYHLLKAPDAFARLRAEADQVSGQARHISWAQTQKMTYLQAVIKEALRLHTAVALPMDRVVPTGGVEIDGNFFPEGVRQRFLSSSPLRGTDSNKTLVGINPWVYHRNTAIFGPDAHAFNPDRWLTTDASRLNIMNKNLISFGAGARTCIGRHIAHLQMAKLIPRIVRDFDFSDINSPSKEWSTKNYFFLKPSNFRTLRPKSGEPNTPSAHEEGNTTPYDILRKQEPPIQ</sequence>
<dbReference type="CDD" id="cd11060">
    <property type="entry name" value="CYP57A1-like"/>
    <property type="match status" value="1"/>
</dbReference>
<gene>
    <name evidence="9" type="ORF">D7B24_004316</name>
</gene>
<keyword evidence="8" id="KW-0812">Transmembrane</keyword>
<dbReference type="InterPro" id="IPR017972">
    <property type="entry name" value="Cyt_P450_CS"/>
</dbReference>
<dbReference type="PRINTS" id="PR00385">
    <property type="entry name" value="P450"/>
</dbReference>
<keyword evidence="4 5" id="KW-0408">Iron</keyword>
<dbReference type="GO" id="GO:0016705">
    <property type="term" value="F:oxidoreductase activity, acting on paired donors, with incorporation or reduction of molecular oxygen"/>
    <property type="evidence" value="ECO:0007669"/>
    <property type="project" value="InterPro"/>
</dbReference>
<keyword evidence="8" id="KW-1133">Transmembrane helix</keyword>